<dbReference type="Proteomes" id="UP000260351">
    <property type="component" value="Unassembled WGS sequence"/>
</dbReference>
<comment type="caution">
    <text evidence="7">The sequence shown here is derived from an EMBL/GenBank/DDBJ whole genome shotgun (WGS) entry which is preliminary data.</text>
</comment>
<keyword evidence="3 5" id="KW-1133">Transmembrane helix</keyword>
<evidence type="ECO:0000256" key="4">
    <source>
        <dbReference type="ARBA" id="ARBA00023136"/>
    </source>
</evidence>
<gene>
    <name evidence="7" type="ORF">DZC52_14530</name>
</gene>
<reference evidence="7 8" key="1">
    <citation type="submission" date="2018-08" db="EMBL/GenBank/DDBJ databases">
        <title>Wenzhouxiangella salilacus sp. nov., a novel bacterium isolated from a saline lake in Xinjiang Province, China.</title>
        <authorList>
            <person name="Han S."/>
        </authorList>
    </citation>
    <scope>NUCLEOTIDE SEQUENCE [LARGE SCALE GENOMIC DNA]</scope>
    <source>
        <strain evidence="7 8">XDB06</strain>
    </source>
</reference>
<dbReference type="OrthoDB" id="6118712at2"/>
<keyword evidence="8" id="KW-1185">Reference proteome</keyword>
<comment type="subcellular location">
    <subcellularLocation>
        <location evidence="1">Membrane</location>
        <topology evidence="1">Multi-pass membrane protein</topology>
    </subcellularLocation>
</comment>
<protein>
    <submittedName>
        <fullName evidence="7">NfeD family protein</fullName>
    </submittedName>
</protein>
<dbReference type="PANTHER" id="PTHR33507:SF3">
    <property type="entry name" value="INNER MEMBRANE PROTEIN YBBJ"/>
    <property type="match status" value="1"/>
</dbReference>
<dbReference type="RefSeq" id="WP_116651875.1">
    <property type="nucleotide sequence ID" value="NZ_QUZK01000052.1"/>
</dbReference>
<evidence type="ECO:0000313" key="7">
    <source>
        <dbReference type="EMBL" id="RFF29069.1"/>
    </source>
</evidence>
<evidence type="ECO:0000256" key="5">
    <source>
        <dbReference type="SAM" id="Phobius"/>
    </source>
</evidence>
<dbReference type="Gene3D" id="2.40.50.140">
    <property type="entry name" value="Nucleic acid-binding proteins"/>
    <property type="match status" value="1"/>
</dbReference>
<dbReference type="PANTHER" id="PTHR33507">
    <property type="entry name" value="INNER MEMBRANE PROTEIN YBBJ"/>
    <property type="match status" value="1"/>
</dbReference>
<name>A0A3E1K4W2_9GAMM</name>
<feature type="domain" description="NfeD-like C-terminal" evidence="6">
    <location>
        <begin position="94"/>
        <end position="144"/>
    </location>
</feature>
<dbReference type="InterPro" id="IPR052165">
    <property type="entry name" value="Membrane_assoc_protease"/>
</dbReference>
<sequence length="158" mass="17120">MIEQSWFWLILGALLVLSEFFITGIVAIFFGAGAILVGIATAIGLLDSLPEQVISFAVLSVGSLLFARERIKVWFRGNVSDRWDGDKDLIATRGERVTVTRSFSEGVGQVRLSGVDWKAECENGELAEGDTAWVVGHRGITLLVSATRPEHSNDQAAG</sequence>
<feature type="transmembrane region" description="Helical" evidence="5">
    <location>
        <begin position="7"/>
        <end position="37"/>
    </location>
</feature>
<dbReference type="Pfam" id="PF01957">
    <property type="entry name" value="NfeD"/>
    <property type="match status" value="1"/>
</dbReference>
<evidence type="ECO:0000256" key="1">
    <source>
        <dbReference type="ARBA" id="ARBA00004141"/>
    </source>
</evidence>
<dbReference type="GO" id="GO:0005886">
    <property type="term" value="C:plasma membrane"/>
    <property type="evidence" value="ECO:0007669"/>
    <property type="project" value="TreeGrafter"/>
</dbReference>
<dbReference type="InterPro" id="IPR012340">
    <property type="entry name" value="NA-bd_OB-fold"/>
</dbReference>
<evidence type="ECO:0000256" key="3">
    <source>
        <dbReference type="ARBA" id="ARBA00022989"/>
    </source>
</evidence>
<evidence type="ECO:0000256" key="2">
    <source>
        <dbReference type="ARBA" id="ARBA00022692"/>
    </source>
</evidence>
<dbReference type="AlphaFoldDB" id="A0A3E1K4W2"/>
<keyword evidence="4 5" id="KW-0472">Membrane</keyword>
<organism evidence="7 8">
    <name type="scientific">Wenzhouxiangella sediminis</name>
    <dbReference type="NCBI Taxonomy" id="1792836"/>
    <lineage>
        <taxon>Bacteria</taxon>
        <taxon>Pseudomonadati</taxon>
        <taxon>Pseudomonadota</taxon>
        <taxon>Gammaproteobacteria</taxon>
        <taxon>Chromatiales</taxon>
        <taxon>Wenzhouxiangellaceae</taxon>
        <taxon>Wenzhouxiangella</taxon>
    </lineage>
</organism>
<dbReference type="InterPro" id="IPR002810">
    <property type="entry name" value="NfeD-like_C"/>
</dbReference>
<keyword evidence="2 5" id="KW-0812">Transmembrane</keyword>
<dbReference type="EMBL" id="QUZK01000052">
    <property type="protein sequence ID" value="RFF29069.1"/>
    <property type="molecule type" value="Genomic_DNA"/>
</dbReference>
<accession>A0A3E1K4W2</accession>
<evidence type="ECO:0000259" key="6">
    <source>
        <dbReference type="Pfam" id="PF01957"/>
    </source>
</evidence>
<proteinExistence type="predicted"/>
<evidence type="ECO:0000313" key="8">
    <source>
        <dbReference type="Proteomes" id="UP000260351"/>
    </source>
</evidence>
<feature type="transmembrane region" description="Helical" evidence="5">
    <location>
        <begin position="49"/>
        <end position="67"/>
    </location>
</feature>